<comment type="caution">
    <text evidence="2">The sequence shown here is derived from an EMBL/GenBank/DDBJ whole genome shotgun (WGS) entry which is preliminary data.</text>
</comment>
<gene>
    <name evidence="2" type="ORF">GCM10009535_00030</name>
</gene>
<feature type="compositionally biased region" description="Polar residues" evidence="1">
    <location>
        <begin position="84"/>
        <end position="106"/>
    </location>
</feature>
<accession>A0ABN1H4K5</accession>
<dbReference type="Proteomes" id="UP001500724">
    <property type="component" value="Unassembled WGS sequence"/>
</dbReference>
<evidence type="ECO:0000313" key="3">
    <source>
        <dbReference type="Proteomes" id="UP001500724"/>
    </source>
</evidence>
<organism evidence="2 3">
    <name type="scientific">Streptomyces thermocarboxydovorans</name>
    <dbReference type="NCBI Taxonomy" id="59298"/>
    <lineage>
        <taxon>Bacteria</taxon>
        <taxon>Bacillati</taxon>
        <taxon>Actinomycetota</taxon>
        <taxon>Actinomycetes</taxon>
        <taxon>Kitasatosporales</taxon>
        <taxon>Streptomycetaceae</taxon>
        <taxon>Streptomyces</taxon>
    </lineage>
</organism>
<keyword evidence="3" id="KW-1185">Reference proteome</keyword>
<feature type="region of interest" description="Disordered" evidence="1">
    <location>
        <begin position="29"/>
        <end position="61"/>
    </location>
</feature>
<sequence>MAIPPSPPALRRKGRAHCAQYGTETCQTGGRTQEFKGARPWHGHERRQGPPCRGGPSAAVQEEAPMGGAVVLALVTALRRVSPIPQSSSGDSQRMCRSTGATRKQT</sequence>
<evidence type="ECO:0000256" key="1">
    <source>
        <dbReference type="SAM" id="MobiDB-lite"/>
    </source>
</evidence>
<proteinExistence type="predicted"/>
<dbReference type="EMBL" id="BAAAGU010000001">
    <property type="protein sequence ID" value="GAA0628725.1"/>
    <property type="molecule type" value="Genomic_DNA"/>
</dbReference>
<feature type="region of interest" description="Disordered" evidence="1">
    <location>
        <begin position="82"/>
        <end position="106"/>
    </location>
</feature>
<evidence type="ECO:0000313" key="2">
    <source>
        <dbReference type="EMBL" id="GAA0628725.1"/>
    </source>
</evidence>
<protein>
    <submittedName>
        <fullName evidence="2">Uncharacterized protein</fullName>
    </submittedName>
</protein>
<reference evidence="2 3" key="1">
    <citation type="journal article" date="2019" name="Int. J. Syst. Evol. Microbiol.">
        <title>The Global Catalogue of Microorganisms (GCM) 10K type strain sequencing project: providing services to taxonomists for standard genome sequencing and annotation.</title>
        <authorList>
            <consortium name="The Broad Institute Genomics Platform"/>
            <consortium name="The Broad Institute Genome Sequencing Center for Infectious Disease"/>
            <person name="Wu L."/>
            <person name="Ma J."/>
        </authorList>
    </citation>
    <scope>NUCLEOTIDE SEQUENCE [LARGE SCALE GENOMIC DNA]</scope>
    <source>
        <strain evidence="2 3">JCM 10367</strain>
    </source>
</reference>
<feature type="compositionally biased region" description="Basic and acidic residues" evidence="1">
    <location>
        <begin position="33"/>
        <end position="48"/>
    </location>
</feature>
<name>A0ABN1H4K5_9ACTN</name>